<protein>
    <submittedName>
        <fullName evidence="1">Uncharacterized protein</fullName>
    </submittedName>
</protein>
<dbReference type="Proteomes" id="UP000245626">
    <property type="component" value="Unassembled WGS sequence"/>
</dbReference>
<dbReference type="EMBL" id="KZ820055">
    <property type="protein sequence ID" value="PWN49403.1"/>
    <property type="molecule type" value="Genomic_DNA"/>
</dbReference>
<proteinExistence type="predicted"/>
<keyword evidence="2" id="KW-1185">Reference proteome</keyword>
<evidence type="ECO:0000313" key="1">
    <source>
        <dbReference type="EMBL" id="PWN49403.1"/>
    </source>
</evidence>
<accession>A0ACD0NU80</accession>
<evidence type="ECO:0000313" key="2">
    <source>
        <dbReference type="Proteomes" id="UP000245626"/>
    </source>
</evidence>
<name>A0ACD0NU80_9BASI</name>
<gene>
    <name evidence="1" type="ORF">IE53DRAFT_363175</name>
</gene>
<organism evidence="1 2">
    <name type="scientific">Violaceomyces palustris</name>
    <dbReference type="NCBI Taxonomy" id="1673888"/>
    <lineage>
        <taxon>Eukaryota</taxon>
        <taxon>Fungi</taxon>
        <taxon>Dikarya</taxon>
        <taxon>Basidiomycota</taxon>
        <taxon>Ustilaginomycotina</taxon>
        <taxon>Ustilaginomycetes</taxon>
        <taxon>Violaceomycetales</taxon>
        <taxon>Violaceomycetaceae</taxon>
        <taxon>Violaceomyces</taxon>
    </lineage>
</organism>
<sequence>MSGFDPKHIQDGDYYRFKRPIKSVAIIGSGPSGEGLRVRIFERNHSPGGTWIHDPSPGPTLSERRTSPSTADYRPTSPPQGSTFPHLERRSLKGLESKALRRILEEHCEPCPVYDNLKNNVALPLMELRDMPWPRKTRWNEPHSRLFEYLRDYSSKFGLDREGIASFNTRVERATKEDRTGEWVLTLKRVQVQSGGQGGEAGFLEIKWWQERFDAIVCASGHYSAPFIPKIDGLDQLLDHQISKVEEEDQENAVIHSKSYRNSRPYVGKVVLLIGCGTSGIDINRDLRPHAKKIYHSVRRDITGNETYQRLRSIQRSAIDKLNSTQVAQVVRIGESEDVKVLAEFHLEDGSVLKDVDKVIFCTGYQQSKPYLADYHEQDEKGLREQDLSPFLRRTAKATKEEEEEEEEEIFKSQLVNNSTHLSALITDGKWVQNLHEDLFYRLDPTLAFVGVPVGTATFNFFEYQALLVSRVFSFKARLPSERKMLTLYAERLRVKGAGRYLHLMGEERESEYVAGLVRLLNHGGGSEVEAHDQRFKAIRKVSTERILSDLKGEELELHVETPLIFSPHLSSKTGHNIFLKLDCLQPSRSFKIRGVGRVCLSALADHGRDCLLVSSSGGNAGLALATSAKALGMACAVYVPDTTEAKVIETLRGLGSEVVVSGHVWDQADEKARERVEESCRQTGNSAVYIHPFEGEELVEGHSSIVQEIYDQMTGGGEVGDVGGKVEGEPDMIVCSVGGGGLIRGIIRGIRNVAERRRRGRVGDFRAPRLVATQDFGADSFVQSINLFLEDEVKNRESHVTLEAITSKATSMGTRTCSREALEEAKEYALRGVVHDCPSSTPVLSSRWPRSDHLSTLLLEDSHSASACWQFERDHGLMVEMSCGAALCVGYQGDRILPKLWGEGPLEGEEEEEQVEERRKGKKNIVIVVCGGSKVDREMLDEYRHLYGDPTETMSREAKAVIILTGSHTTTAGIGITEIFKKPSISLPTRVALIRSNSLTNHHHHHQPSTSTFTSTSTSEKSSPQPQQLSPPPDHTSYLVGSQILEAQRRGEDLEIFHPLRKGRVVDWQQMMAIWRHLLFQLLPLRRSHNDSHVLLSLPAPISRRDHAELTKLFFQSFNTPALCIVEKPLLSAFAVGSLNACVVDVGWQGSTVSPVLDSMVQHASIVRSDVGARECTLWLTHLLRQDESIVKALSALVRYKITKNSYSSSNSSSSSTPVVVTQSKEKQKLEEMLHQLATQLVEDGQVQSDRSKGGGLGSKLKTNAEVDQDEDDEGNFDIAAALLEDRRKKAEMEEEEERKRREAAFESADRGEANMDDEKVIASITGDGGQAGGSTDPEAILITFKGLKLKVGPCRLRFLEPLFDPSLLEEVQGAIDDEEETTLLPGTTTKEFWSNAISLPEAVWRSISSIEEMEKRPLLWESLVVTGAPTKLKSISQELVSECSQRLAAPNPTEAFQVLGEPNNLQPRIVRTLKVPDYFSEYKDRTDLAPFLGGTIYAKLVFSDPYGKGFITKQTYNEQGPTSSFVVRL</sequence>
<reference evidence="1 2" key="1">
    <citation type="journal article" date="2018" name="Mol. Biol. Evol.">
        <title>Broad Genomic Sampling Reveals a Smut Pathogenic Ancestry of the Fungal Clade Ustilaginomycotina.</title>
        <authorList>
            <person name="Kijpornyongpan T."/>
            <person name="Mondo S.J."/>
            <person name="Barry K."/>
            <person name="Sandor L."/>
            <person name="Lee J."/>
            <person name="Lipzen A."/>
            <person name="Pangilinan J."/>
            <person name="LaButti K."/>
            <person name="Hainaut M."/>
            <person name="Henrissat B."/>
            <person name="Grigoriev I.V."/>
            <person name="Spatafora J.W."/>
            <person name="Aime M.C."/>
        </authorList>
    </citation>
    <scope>NUCLEOTIDE SEQUENCE [LARGE SCALE GENOMIC DNA]</scope>
    <source>
        <strain evidence="1 2">SA 807</strain>
    </source>
</reference>